<evidence type="ECO:0000313" key="3">
    <source>
        <dbReference type="Proteomes" id="UP000824540"/>
    </source>
</evidence>
<keyword evidence="3" id="KW-1185">Reference proteome</keyword>
<name>A0A8T2NFH9_9TELE</name>
<dbReference type="EMBL" id="JAFBMS010000074">
    <property type="protein sequence ID" value="KAG9338050.1"/>
    <property type="molecule type" value="Genomic_DNA"/>
</dbReference>
<sequence>MPTPPTPPNLSTTPPKVCSLSSHATRLDTNAGEGDGRWGVEGDGGRAVAASVRNKQTPRHRCGNSATLIKAWRTKWSGLRERARASERERGFSICGEVCHSRANTG</sequence>
<feature type="region of interest" description="Disordered" evidence="1">
    <location>
        <begin position="1"/>
        <end position="20"/>
    </location>
</feature>
<dbReference type="Proteomes" id="UP000824540">
    <property type="component" value="Unassembled WGS sequence"/>
</dbReference>
<proteinExistence type="predicted"/>
<evidence type="ECO:0000313" key="2">
    <source>
        <dbReference type="EMBL" id="KAG9338050.1"/>
    </source>
</evidence>
<gene>
    <name evidence="2" type="ORF">JZ751_027126</name>
</gene>
<accession>A0A8T2NFH9</accession>
<evidence type="ECO:0000256" key="1">
    <source>
        <dbReference type="SAM" id="MobiDB-lite"/>
    </source>
</evidence>
<organism evidence="2 3">
    <name type="scientific">Albula glossodonta</name>
    <name type="common">roundjaw bonefish</name>
    <dbReference type="NCBI Taxonomy" id="121402"/>
    <lineage>
        <taxon>Eukaryota</taxon>
        <taxon>Metazoa</taxon>
        <taxon>Chordata</taxon>
        <taxon>Craniata</taxon>
        <taxon>Vertebrata</taxon>
        <taxon>Euteleostomi</taxon>
        <taxon>Actinopterygii</taxon>
        <taxon>Neopterygii</taxon>
        <taxon>Teleostei</taxon>
        <taxon>Albuliformes</taxon>
        <taxon>Albulidae</taxon>
        <taxon>Albula</taxon>
    </lineage>
</organism>
<dbReference type="AlphaFoldDB" id="A0A8T2NFH9"/>
<comment type="caution">
    <text evidence="2">The sequence shown here is derived from an EMBL/GenBank/DDBJ whole genome shotgun (WGS) entry which is preliminary data.</text>
</comment>
<reference evidence="2" key="1">
    <citation type="thesis" date="2021" institute="BYU ScholarsArchive" country="Provo, UT, USA">
        <title>Applications of and Algorithms for Genome Assembly and Genomic Analyses with an Emphasis on Marine Teleosts.</title>
        <authorList>
            <person name="Pickett B.D."/>
        </authorList>
    </citation>
    <scope>NUCLEOTIDE SEQUENCE</scope>
    <source>
        <strain evidence="2">HI-2016</strain>
    </source>
</reference>
<protein>
    <submittedName>
        <fullName evidence="2">Uncharacterized protein</fullName>
    </submittedName>
</protein>